<keyword evidence="1" id="KW-0732">Signal</keyword>
<dbReference type="InterPro" id="IPR036721">
    <property type="entry name" value="RCK_C_sf"/>
</dbReference>
<evidence type="ECO:0000259" key="3">
    <source>
        <dbReference type="PROSITE" id="PS51202"/>
    </source>
</evidence>
<dbReference type="InterPro" id="IPR003148">
    <property type="entry name" value="RCK_N"/>
</dbReference>
<dbReference type="Gene3D" id="3.30.70.1450">
    <property type="entry name" value="Regulator of K+ conductance, C-terminal domain"/>
    <property type="match status" value="1"/>
</dbReference>
<gene>
    <name evidence="4" type="ORF">J2S62_000579</name>
</gene>
<accession>A0ABU2AYA5</accession>
<organism evidence="4 5">
    <name type="scientific">Enteractinococcus fodinae</name>
    <dbReference type="NCBI Taxonomy" id="684663"/>
    <lineage>
        <taxon>Bacteria</taxon>
        <taxon>Bacillati</taxon>
        <taxon>Actinomycetota</taxon>
        <taxon>Actinomycetes</taxon>
        <taxon>Micrococcales</taxon>
        <taxon>Micrococcaceae</taxon>
    </lineage>
</organism>
<dbReference type="PANTHER" id="PTHR43833:SF7">
    <property type="entry name" value="KTR SYSTEM POTASSIUM UPTAKE PROTEIN C"/>
    <property type="match status" value="1"/>
</dbReference>
<feature type="signal peptide" evidence="1">
    <location>
        <begin position="1"/>
        <end position="22"/>
    </location>
</feature>
<dbReference type="Gene3D" id="3.40.50.720">
    <property type="entry name" value="NAD(P)-binding Rossmann-like Domain"/>
    <property type="match status" value="1"/>
</dbReference>
<comment type="caution">
    <text evidence="4">The sequence shown here is derived from an EMBL/GenBank/DDBJ whole genome shotgun (WGS) entry which is preliminary data.</text>
</comment>
<dbReference type="Proteomes" id="UP001183794">
    <property type="component" value="Unassembled WGS sequence"/>
</dbReference>
<feature type="domain" description="RCK C-terminal" evidence="3">
    <location>
        <begin position="140"/>
        <end position="219"/>
    </location>
</feature>
<evidence type="ECO:0000313" key="4">
    <source>
        <dbReference type="EMBL" id="MDR7346322.1"/>
    </source>
</evidence>
<feature type="chain" id="PRO_5046471391" evidence="1">
    <location>
        <begin position="23"/>
        <end position="219"/>
    </location>
</feature>
<dbReference type="SUPFAM" id="SSF51735">
    <property type="entry name" value="NAD(P)-binding Rossmann-fold domains"/>
    <property type="match status" value="1"/>
</dbReference>
<proteinExistence type="predicted"/>
<dbReference type="EMBL" id="JAVDYJ010000001">
    <property type="protein sequence ID" value="MDR7346322.1"/>
    <property type="molecule type" value="Genomic_DNA"/>
</dbReference>
<evidence type="ECO:0000256" key="1">
    <source>
        <dbReference type="SAM" id="SignalP"/>
    </source>
</evidence>
<protein>
    <submittedName>
        <fullName evidence="4">Trk system potassium uptake protein TrkA</fullName>
    </submittedName>
</protein>
<evidence type="ECO:0000313" key="5">
    <source>
        <dbReference type="Proteomes" id="UP001183794"/>
    </source>
</evidence>
<dbReference type="InterPro" id="IPR050721">
    <property type="entry name" value="Trk_Ktr_HKT_K-transport"/>
</dbReference>
<reference evidence="4 5" key="1">
    <citation type="submission" date="2023-07" db="EMBL/GenBank/DDBJ databases">
        <title>Sequencing the genomes of 1000 actinobacteria strains.</title>
        <authorList>
            <person name="Klenk H.-P."/>
        </authorList>
    </citation>
    <scope>NUCLEOTIDE SEQUENCE [LARGE SCALE GENOMIC DNA]</scope>
    <source>
        <strain evidence="4 5">DSM 22966</strain>
    </source>
</reference>
<dbReference type="PROSITE" id="PS51202">
    <property type="entry name" value="RCK_C"/>
    <property type="match status" value="1"/>
</dbReference>
<dbReference type="RefSeq" id="WP_310171188.1">
    <property type="nucleotide sequence ID" value="NZ_BAABHE010000002.1"/>
</dbReference>
<name>A0ABU2AYA5_9MICC</name>
<feature type="domain" description="RCK N-terminal" evidence="2">
    <location>
        <begin position="6"/>
        <end position="122"/>
    </location>
</feature>
<evidence type="ECO:0000259" key="2">
    <source>
        <dbReference type="PROSITE" id="PS51201"/>
    </source>
</evidence>
<dbReference type="PANTHER" id="PTHR43833">
    <property type="entry name" value="POTASSIUM CHANNEL PROTEIN 2-RELATED-RELATED"/>
    <property type="match status" value="1"/>
</dbReference>
<dbReference type="Pfam" id="PF02254">
    <property type="entry name" value="TrkA_N"/>
    <property type="match status" value="1"/>
</dbReference>
<dbReference type="PROSITE" id="PS51201">
    <property type="entry name" value="RCK_N"/>
    <property type="match status" value="1"/>
</dbReference>
<dbReference type="SUPFAM" id="SSF116726">
    <property type="entry name" value="TrkA C-terminal domain-like"/>
    <property type="match status" value="1"/>
</dbReference>
<sequence>MVKHSNSAVLVIGLGRFGSALAAELVASGQDVMAVERERNIVQHYIDDFTTVVEADATDLDALEQLGVEQFDTAVVGIGTSIENSVLTVANLVDLGVTHIWAKATTRSHGQILSRIGANHVIYPEQEAGERTAHLLGGTMRNFTEFSPGYALANITIPESLAGRPIRELRLKDRYGVTVVAYEDEHDFHNIADDTELPAGRNMLVAGPTDRVDEFAQRL</sequence>
<dbReference type="Pfam" id="PF02080">
    <property type="entry name" value="TrkA_C"/>
    <property type="match status" value="1"/>
</dbReference>
<keyword evidence="5" id="KW-1185">Reference proteome</keyword>
<dbReference type="InterPro" id="IPR036291">
    <property type="entry name" value="NAD(P)-bd_dom_sf"/>
</dbReference>
<dbReference type="InterPro" id="IPR006037">
    <property type="entry name" value="RCK_C"/>
</dbReference>